<keyword evidence="4" id="KW-1185">Reference proteome</keyword>
<feature type="transmembrane region" description="Helical" evidence="2">
    <location>
        <begin position="1011"/>
        <end position="1033"/>
    </location>
</feature>
<comment type="caution">
    <text evidence="3">The sequence shown here is derived from an EMBL/GenBank/DDBJ whole genome shotgun (WGS) entry which is preliminary data.</text>
</comment>
<feature type="transmembrane region" description="Helical" evidence="2">
    <location>
        <begin position="1072"/>
        <end position="1091"/>
    </location>
</feature>
<dbReference type="EMBL" id="SPUK01000010">
    <property type="protein sequence ID" value="TQV94035.1"/>
    <property type="molecule type" value="Genomic_DNA"/>
</dbReference>
<feature type="transmembrane region" description="Helical" evidence="2">
    <location>
        <begin position="653"/>
        <end position="674"/>
    </location>
</feature>
<feature type="region of interest" description="Disordered" evidence="1">
    <location>
        <begin position="723"/>
        <end position="759"/>
    </location>
</feature>
<feature type="compositionally biased region" description="Gly residues" evidence="1">
    <location>
        <begin position="729"/>
        <end position="739"/>
    </location>
</feature>
<dbReference type="AlphaFoldDB" id="A0A545VW14"/>
<feature type="transmembrane region" description="Helical" evidence="2">
    <location>
        <begin position="1040"/>
        <end position="1060"/>
    </location>
</feature>
<evidence type="ECO:0000256" key="2">
    <source>
        <dbReference type="SAM" id="Phobius"/>
    </source>
</evidence>
<organism evidence="3 4">
    <name type="scientific">Cordyceps javanica</name>
    <dbReference type="NCBI Taxonomy" id="43265"/>
    <lineage>
        <taxon>Eukaryota</taxon>
        <taxon>Fungi</taxon>
        <taxon>Dikarya</taxon>
        <taxon>Ascomycota</taxon>
        <taxon>Pezizomycotina</taxon>
        <taxon>Sordariomycetes</taxon>
        <taxon>Hypocreomycetidae</taxon>
        <taxon>Hypocreales</taxon>
        <taxon>Cordycipitaceae</taxon>
        <taxon>Cordyceps</taxon>
    </lineage>
</organism>
<sequence>MPEQHNKPPRRLEAASVGPLLHHVTSPDGKLAPLILQCFQDVRELPPTRQWQRLGAMPPSPATLLGRLTYWIAAPILRPGTMDVNLSSVPAVAEAALRLLVALPLSSLMFHGFEFMSPPFHSFYINSVGLSAGPDHRYQPVWHRGGGAHRATRDGSRTAQRRPLYTDDVNLEDAGAGAGAGAEPELLDDATAGQDDASAILLINNNQGLPNSDQGLLNIDQGIACRPRYLCRIADNSAKGYEVINVAEFIGRHGSAGLGFVFVSYTRRQFRVSTDAEIDAYPYPDEATREANRTLAAEDRRLLARWGIHAARAAGRQAFWLDFECVRESEASARSVSRSDDVYRICDVVRAAHSMIIATGPPAQQKVRAIMDGEHFAEPARRQLRQQPAAAAAAAEQWLREWGSRLWTLPELLLCPRDHGINIYVLGRDDMEEQQQPETIDKRNFPERAWDDAGLVKELVHHYEASAILSPVRLMETALECFARRGTDPFSAGDVAYALMGLFPMSQRPAVRRGDTWFQAFARLSLKKENDGGDVLSRMIGMFPPEPRDGEKLPALRLHRDRWGAKMHDMHATVHVVGLAADAPETLLINHAPSAAIRWDGFDGVNVRLGELPRSLIMLGLVGWFAVMSMGALVRLLAPEYVSDDEAAAGSKLAALCFTVGSLGLFAPVVYLWWQTRPWPRTMKAQLTGIEGHVDAATVERHLWGCNHGRLAHVAPSGGAAAAAAAHHGGAGDTSGGAAEGEDNRTPAAEDSNTSAGTRGDGILAAAAAANQGNDGNAAAEGARQTTTNPAPSAAPPPRAAAAEAESKFTLVDTHMMTVTHIHARRPPVALFIVGSEGGHERAILCSYDWRDDTFERETVVRVRPRMLESMRRLDNFRLRLSGNDAIDASDEAVTASAGALLSSDALAGDGVSRWRLELMFVTLVFLALGMLSRFNWAVDAVYEEYRNSQVVVYAAAFVAMQPLSFILLKRLPITRFFTQLAFLNGALPALLTLVPHEAPWSPGGLAREAILGAAEGLFFPALLAVLCSWWWLSPGALAARSLLLVVLSGFLPAWFLFLADDDGDDERDLQYLVYLVAACSLLLHVAVAVLGRNRVGRPEEVGWVPATARRRLGQPLARGPAPDDPWWRPTAWASVAPLPVWKRVQAAVEFRRHSSRQRKKYMIPGILFLVSMLVYTGTLPPEFFNSYRDEAARGQLEHLHWFMAMAAILVAASSLLVAFFEQSIELEYEEVWEVGNTVAMCLLAGLAVYKRISQPRGYINLD</sequence>
<evidence type="ECO:0000256" key="1">
    <source>
        <dbReference type="SAM" id="MobiDB-lite"/>
    </source>
</evidence>
<feature type="compositionally biased region" description="Low complexity" evidence="1">
    <location>
        <begin position="772"/>
        <end position="783"/>
    </location>
</feature>
<keyword evidence="2" id="KW-0472">Membrane</keyword>
<feature type="transmembrane region" description="Helical" evidence="2">
    <location>
        <begin position="1162"/>
        <end position="1180"/>
    </location>
</feature>
<proteinExistence type="predicted"/>
<dbReference type="OrthoDB" id="2624308at2759"/>
<feature type="transmembrane region" description="Helical" evidence="2">
    <location>
        <begin position="919"/>
        <end position="939"/>
    </location>
</feature>
<feature type="transmembrane region" description="Helical" evidence="2">
    <location>
        <begin position="616"/>
        <end position="638"/>
    </location>
</feature>
<keyword evidence="2" id="KW-0812">Transmembrane</keyword>
<protein>
    <submittedName>
        <fullName evidence="3">3-hydroxyisobutyrate dehydrogenase protein</fullName>
    </submittedName>
</protein>
<dbReference type="STRING" id="43265.A0A545VW14"/>
<dbReference type="Proteomes" id="UP000315783">
    <property type="component" value="Unassembled WGS sequence"/>
</dbReference>
<evidence type="ECO:0000313" key="4">
    <source>
        <dbReference type="Proteomes" id="UP000315783"/>
    </source>
</evidence>
<keyword evidence="2" id="KW-1133">Transmembrane helix</keyword>
<evidence type="ECO:0000313" key="3">
    <source>
        <dbReference type="EMBL" id="TQV94035.1"/>
    </source>
</evidence>
<feature type="transmembrane region" description="Helical" evidence="2">
    <location>
        <begin position="951"/>
        <end position="969"/>
    </location>
</feature>
<gene>
    <name evidence="3" type="ORF">IF1G_06914</name>
</gene>
<feature type="region of interest" description="Disordered" evidence="1">
    <location>
        <begin position="143"/>
        <end position="166"/>
    </location>
</feature>
<accession>A0A545VW14</accession>
<feature type="region of interest" description="Disordered" evidence="1">
    <location>
        <begin position="772"/>
        <end position="805"/>
    </location>
</feature>
<name>A0A545VW14_9HYPO</name>
<reference evidence="3 4" key="1">
    <citation type="journal article" date="2019" name="Appl. Microbiol. Biotechnol.">
        <title>Genome sequence of Isaria javanica and comparative genome analysis insights into family S53 peptidase evolution in fungal entomopathogens.</title>
        <authorList>
            <person name="Lin R."/>
            <person name="Zhang X."/>
            <person name="Xin B."/>
            <person name="Zou M."/>
            <person name="Gao Y."/>
            <person name="Qin F."/>
            <person name="Hu Q."/>
            <person name="Xie B."/>
            <person name="Cheng X."/>
        </authorList>
    </citation>
    <scope>NUCLEOTIDE SEQUENCE [LARGE SCALE GENOMIC DNA]</scope>
    <source>
        <strain evidence="3 4">IJ1G</strain>
    </source>
</reference>
<feature type="transmembrane region" description="Helical" evidence="2">
    <location>
        <begin position="1200"/>
        <end position="1220"/>
    </location>
</feature>